<feature type="region of interest" description="Disordered" evidence="1">
    <location>
        <begin position="135"/>
        <end position="164"/>
    </location>
</feature>
<accession>A0ABY4ZAJ0</accession>
<organism evidence="2 3">
    <name type="scientific">Streptomyces phaeoluteigriseus</name>
    <dbReference type="NCBI Taxonomy" id="114686"/>
    <lineage>
        <taxon>Bacteria</taxon>
        <taxon>Bacillati</taxon>
        <taxon>Actinomycetota</taxon>
        <taxon>Actinomycetes</taxon>
        <taxon>Kitasatosporales</taxon>
        <taxon>Streptomycetaceae</taxon>
        <taxon>Streptomyces</taxon>
        <taxon>Streptomyces aurantiacus group</taxon>
    </lineage>
</organism>
<dbReference type="RefSeq" id="WP_252551258.1">
    <property type="nucleotide sequence ID" value="NZ_CP099468.1"/>
</dbReference>
<name>A0ABY4ZAJ0_9ACTN</name>
<evidence type="ECO:0000313" key="2">
    <source>
        <dbReference type="EMBL" id="USQ85981.1"/>
    </source>
</evidence>
<evidence type="ECO:0000256" key="1">
    <source>
        <dbReference type="SAM" id="MobiDB-lite"/>
    </source>
</evidence>
<gene>
    <name evidence="2" type="ORF">NFX46_21010</name>
</gene>
<keyword evidence="3" id="KW-1185">Reference proteome</keyword>
<dbReference type="EMBL" id="CP099468">
    <property type="protein sequence ID" value="USQ85981.1"/>
    <property type="molecule type" value="Genomic_DNA"/>
</dbReference>
<evidence type="ECO:0000313" key="3">
    <source>
        <dbReference type="Proteomes" id="UP001056374"/>
    </source>
</evidence>
<protein>
    <recommendedName>
        <fullName evidence="4">YCII-related domain-containing protein</fullName>
    </recommendedName>
</protein>
<dbReference type="Proteomes" id="UP001056374">
    <property type="component" value="Chromosome"/>
</dbReference>
<reference evidence="2" key="1">
    <citation type="submission" date="2022-06" db="EMBL/GenBank/DDBJ databases">
        <title>Complete genome sequence of soil microorganisms Streptomyces sp. Qhu-M197 isolated from Alpine meadows habitats on the Tibetan Plateau.</title>
        <authorList>
            <person name="Zhang B."/>
            <person name="Xiang X."/>
            <person name="Fan J."/>
        </authorList>
    </citation>
    <scope>NUCLEOTIDE SEQUENCE</scope>
    <source>
        <strain evidence="2">Qhu-M197</strain>
    </source>
</reference>
<sequence>MGIAQHLTRRYVHQPRYLSHPNGARGLCAVLIVADDSEFDAITNRYTRILQVAPRREGPLTMLYAAAARLQFVRASDVEEVLPGEPVPASSYLAAMTILVDDVDDARKIVESNAQVMQIAFPGWDGGWDLTTEREAHASKIPAPHGRTPRSAPSETTPGPRRHR</sequence>
<proteinExistence type="predicted"/>
<evidence type="ECO:0008006" key="4">
    <source>
        <dbReference type="Google" id="ProtNLM"/>
    </source>
</evidence>